<proteinExistence type="predicted"/>
<feature type="domain" description="DUF4371" evidence="1">
    <location>
        <begin position="4"/>
        <end position="97"/>
    </location>
</feature>
<dbReference type="InterPro" id="IPR025398">
    <property type="entry name" value="DUF4371"/>
</dbReference>
<dbReference type="AlphaFoldDB" id="A0A6G0VH75"/>
<evidence type="ECO:0000313" key="3">
    <source>
        <dbReference type="Proteomes" id="UP000478052"/>
    </source>
</evidence>
<comment type="caution">
    <text evidence="2">The sequence shown here is derived from an EMBL/GenBank/DDBJ whole genome shotgun (WGS) entry which is preliminary data.</text>
</comment>
<dbReference type="Pfam" id="PF14291">
    <property type="entry name" value="DUF4371"/>
    <property type="match status" value="1"/>
</dbReference>
<evidence type="ECO:0000259" key="1">
    <source>
        <dbReference type="Pfam" id="PF14291"/>
    </source>
</evidence>
<dbReference type="PANTHER" id="PTHR45749">
    <property type="match status" value="1"/>
</dbReference>
<dbReference type="SUPFAM" id="SSF53098">
    <property type="entry name" value="Ribonuclease H-like"/>
    <property type="match status" value="1"/>
</dbReference>
<name>A0A6G0VH75_APHCR</name>
<accession>A0A6G0VH75</accession>
<evidence type="ECO:0000313" key="2">
    <source>
        <dbReference type="EMBL" id="KAF0683017.1"/>
    </source>
</evidence>
<dbReference type="PANTHER" id="PTHR45749:SF21">
    <property type="entry name" value="DUF4371 DOMAIN-CONTAINING PROTEIN"/>
    <property type="match status" value="1"/>
</dbReference>
<dbReference type="EMBL" id="VUJU01017440">
    <property type="protein sequence ID" value="KAF0683017.1"/>
    <property type="molecule type" value="Genomic_DNA"/>
</dbReference>
<sequence length="280" mass="32074">REKIINDLNGSGLFSIIIDTTTDLTHLEQLAFVVRYVMDNGDIQERLLSVEVAKDATGKGLFGSFSSICEKYNINWKKELCAQAFDGASSMQGKYCGLKTYIQNENPRAVNVWCFAHILNLVVVNVCESSIYTKQFFSNVQTLTVFMSARKRNAEFIDNQTKIYRKGKILRLKNLSTTRWCSHHRAIDVIYHKYFAVITTLENLLKSEDATTIIQARGLYQNVSSFEFIAVMIFMRKLFAVTTPLSSYLQSPSLDYVEALCLIDSVQNRLKILRSEEQFY</sequence>
<dbReference type="OrthoDB" id="6591593at2759"/>
<organism evidence="2 3">
    <name type="scientific">Aphis craccivora</name>
    <name type="common">Cowpea aphid</name>
    <dbReference type="NCBI Taxonomy" id="307492"/>
    <lineage>
        <taxon>Eukaryota</taxon>
        <taxon>Metazoa</taxon>
        <taxon>Ecdysozoa</taxon>
        <taxon>Arthropoda</taxon>
        <taxon>Hexapoda</taxon>
        <taxon>Insecta</taxon>
        <taxon>Pterygota</taxon>
        <taxon>Neoptera</taxon>
        <taxon>Paraneoptera</taxon>
        <taxon>Hemiptera</taxon>
        <taxon>Sternorrhyncha</taxon>
        <taxon>Aphidomorpha</taxon>
        <taxon>Aphidoidea</taxon>
        <taxon>Aphididae</taxon>
        <taxon>Aphidini</taxon>
        <taxon>Aphis</taxon>
        <taxon>Aphis</taxon>
    </lineage>
</organism>
<dbReference type="InterPro" id="IPR012337">
    <property type="entry name" value="RNaseH-like_sf"/>
</dbReference>
<dbReference type="Proteomes" id="UP000478052">
    <property type="component" value="Unassembled WGS sequence"/>
</dbReference>
<reference evidence="2 3" key="1">
    <citation type="submission" date="2019-08" db="EMBL/GenBank/DDBJ databases">
        <title>Whole genome of Aphis craccivora.</title>
        <authorList>
            <person name="Voronova N.V."/>
            <person name="Shulinski R.S."/>
            <person name="Bandarenka Y.V."/>
            <person name="Zhorov D.G."/>
            <person name="Warner D."/>
        </authorList>
    </citation>
    <scope>NUCLEOTIDE SEQUENCE [LARGE SCALE GENOMIC DNA]</scope>
    <source>
        <strain evidence="2">180601</strain>
        <tissue evidence="2">Whole Body</tissue>
    </source>
</reference>
<feature type="non-terminal residue" evidence="2">
    <location>
        <position position="1"/>
    </location>
</feature>
<keyword evidence="3" id="KW-1185">Reference proteome</keyword>
<gene>
    <name evidence="2" type="ORF">FWK35_00036594</name>
</gene>
<protein>
    <submittedName>
        <fullName evidence="2">Zinc finger MYM-type protein 1-like</fullName>
    </submittedName>
</protein>